<evidence type="ECO:0000313" key="2">
    <source>
        <dbReference type="Proteomes" id="UP001211731"/>
    </source>
</evidence>
<name>A0AB35ITX4_MEDGN</name>
<dbReference type="Proteomes" id="UP001211731">
    <property type="component" value="Unassembled WGS sequence"/>
</dbReference>
<protein>
    <submittedName>
        <fullName evidence="1">Uncharacterized protein</fullName>
    </submittedName>
</protein>
<comment type="caution">
    <text evidence="1">The sequence shown here is derived from an EMBL/GenBank/DDBJ whole genome shotgun (WGS) entry which is preliminary data.</text>
</comment>
<gene>
    <name evidence="1" type="ORF">PNU63_00525</name>
</gene>
<accession>A0AB35ITX4</accession>
<dbReference type="EMBL" id="JAQMLR010000001">
    <property type="protein sequence ID" value="MDB8737291.1"/>
    <property type="molecule type" value="Genomic_DNA"/>
</dbReference>
<proteinExistence type="predicted"/>
<organism evidence="1 2">
    <name type="scientific">Mediterraneibacter gnavus</name>
    <name type="common">Ruminococcus gnavus</name>
    <dbReference type="NCBI Taxonomy" id="33038"/>
    <lineage>
        <taxon>Bacteria</taxon>
        <taxon>Bacillati</taxon>
        <taxon>Bacillota</taxon>
        <taxon>Clostridia</taxon>
        <taxon>Lachnospirales</taxon>
        <taxon>Lachnospiraceae</taxon>
        <taxon>Mediterraneibacter</taxon>
    </lineage>
</organism>
<reference evidence="1" key="1">
    <citation type="submission" date="2023-01" db="EMBL/GenBank/DDBJ databases">
        <title>Human gut microbiome strain richness.</title>
        <authorList>
            <person name="Chen-Liaw A."/>
        </authorList>
    </citation>
    <scope>NUCLEOTIDE SEQUENCE</scope>
    <source>
        <strain evidence="1">1001217st1_A9_1001217B_191108</strain>
    </source>
</reference>
<evidence type="ECO:0000313" key="1">
    <source>
        <dbReference type="EMBL" id="MDB8737291.1"/>
    </source>
</evidence>
<dbReference type="AlphaFoldDB" id="A0AB35ITX4"/>
<dbReference type="RefSeq" id="WP_272106826.1">
    <property type="nucleotide sequence ID" value="NZ_JAQMLD010000001.1"/>
</dbReference>
<sequence length="162" mass="18586">MKPEKTRYEGTSFAVKAGAVDQKVEVMHPVTKEHYELNIKESVDERIEVPDMEGLKFPEHVLKITYEIAPQPKDDFYLQDCEEGDTVWTTAYGKRSVSVIGGQSGPTSIFLAGTIEPSDQVAYSSPHFHPVKETTWKPVFYRQELEEKYLSIRLDKSCLKQW</sequence>